<dbReference type="EMBL" id="VSSQ01120568">
    <property type="protein sequence ID" value="MPN53445.1"/>
    <property type="molecule type" value="Genomic_DNA"/>
</dbReference>
<proteinExistence type="predicted"/>
<protein>
    <submittedName>
        <fullName evidence="1">Uncharacterized protein</fullName>
    </submittedName>
</protein>
<reference evidence="1" key="1">
    <citation type="submission" date="2019-08" db="EMBL/GenBank/DDBJ databases">
        <authorList>
            <person name="Kucharzyk K."/>
            <person name="Murdoch R.W."/>
            <person name="Higgins S."/>
            <person name="Loffler F."/>
        </authorList>
    </citation>
    <scope>NUCLEOTIDE SEQUENCE</scope>
</reference>
<organism evidence="1">
    <name type="scientific">bioreactor metagenome</name>
    <dbReference type="NCBI Taxonomy" id="1076179"/>
    <lineage>
        <taxon>unclassified sequences</taxon>
        <taxon>metagenomes</taxon>
        <taxon>ecological metagenomes</taxon>
    </lineage>
</organism>
<evidence type="ECO:0000313" key="1">
    <source>
        <dbReference type="EMBL" id="MPN53445.1"/>
    </source>
</evidence>
<accession>A0A645IQ10</accession>
<dbReference type="AlphaFoldDB" id="A0A645IQ10"/>
<name>A0A645IQ10_9ZZZZ</name>
<comment type="caution">
    <text evidence="1">The sequence shown here is derived from an EMBL/GenBank/DDBJ whole genome shotgun (WGS) entry which is preliminary data.</text>
</comment>
<gene>
    <name evidence="1" type="ORF">SDC9_201109</name>
</gene>
<sequence length="71" mass="8274">MHEMRAAGFHLNPRILLADDGQYDKIIQIVMQGKRLTLINIVFRTFTENARQVITVRQQHLVLPEKIFNTA</sequence>